<dbReference type="InterPro" id="IPR053147">
    <property type="entry name" value="Hsp_HslJ-like"/>
</dbReference>
<evidence type="ECO:0000313" key="3">
    <source>
        <dbReference type="EMBL" id="ACQ92936.1"/>
    </source>
</evidence>
<dbReference type="InterPro" id="IPR038670">
    <property type="entry name" value="HslJ-like_sf"/>
</dbReference>
<dbReference type="PANTHER" id="PTHR35535">
    <property type="entry name" value="HEAT SHOCK PROTEIN HSLJ"/>
    <property type="match status" value="1"/>
</dbReference>
<proteinExistence type="predicted"/>
<dbReference type="KEGG" id="tau:Tola_1319"/>
<dbReference type="PROSITE" id="PS51257">
    <property type="entry name" value="PROKAR_LIPOPROTEIN"/>
    <property type="match status" value="1"/>
</dbReference>
<dbReference type="HOGENOM" id="CLU_075808_6_1_6"/>
<reference evidence="3 4" key="2">
    <citation type="journal article" date="2011" name="Stand. Genomic Sci.">
        <title>Complete genome sequence of Tolumonas auensis type strain (TA 4).</title>
        <authorList>
            <person name="Chertkov O."/>
            <person name="Copeland A."/>
            <person name="Lucas S."/>
            <person name="Lapidus A."/>
            <person name="Berry K.W."/>
            <person name="Detter J.C."/>
            <person name="Del Rio T.G."/>
            <person name="Hammon N."/>
            <person name="Dalin E."/>
            <person name="Tice H."/>
            <person name="Pitluck S."/>
            <person name="Richardson P."/>
            <person name="Bruce D."/>
            <person name="Goodwin L."/>
            <person name="Han C."/>
            <person name="Tapia R."/>
            <person name="Saunders E."/>
            <person name="Schmutz J."/>
            <person name="Brettin T."/>
            <person name="Larimer F."/>
            <person name="Land M."/>
            <person name="Hauser L."/>
            <person name="Spring S."/>
            <person name="Rohde M."/>
            <person name="Kyrpides N.C."/>
            <person name="Ivanova N."/>
            <person name="Goker M."/>
            <person name="Beller H.R."/>
            <person name="Klenk H.P."/>
            <person name="Woyke T."/>
        </authorList>
    </citation>
    <scope>NUCLEOTIDE SEQUENCE [LARGE SCALE GENOMIC DNA]</scope>
    <source>
        <strain evidence="4">DSM 9187 / TA4</strain>
    </source>
</reference>
<accession>C4LEB5</accession>
<evidence type="ECO:0000313" key="4">
    <source>
        <dbReference type="Proteomes" id="UP000009073"/>
    </source>
</evidence>
<dbReference type="RefSeq" id="WP_012729535.1">
    <property type="nucleotide sequence ID" value="NC_012691.1"/>
</dbReference>
<evidence type="ECO:0000259" key="2">
    <source>
        <dbReference type="Pfam" id="PF03724"/>
    </source>
</evidence>
<keyword evidence="1" id="KW-0732">Signal</keyword>
<feature type="chain" id="PRO_5002940329" description="DUF306 domain-containing protein" evidence="1">
    <location>
        <begin position="21"/>
        <end position="140"/>
    </location>
</feature>
<feature type="domain" description="DUF306" evidence="2">
    <location>
        <begin position="29"/>
        <end position="133"/>
    </location>
</feature>
<dbReference type="InterPro" id="IPR005184">
    <property type="entry name" value="DUF306_Meta_HslJ"/>
</dbReference>
<dbReference type="OrthoDB" id="5600341at2"/>
<protein>
    <recommendedName>
        <fullName evidence="2">DUF306 domain-containing protein</fullName>
    </recommendedName>
</protein>
<reference evidence="4" key="1">
    <citation type="submission" date="2009-05" db="EMBL/GenBank/DDBJ databases">
        <title>Complete sequence of Tolumonas auensis DSM 9187.</title>
        <authorList>
            <consortium name="US DOE Joint Genome Institute"/>
            <person name="Lucas S."/>
            <person name="Copeland A."/>
            <person name="Lapidus A."/>
            <person name="Glavina del Rio T."/>
            <person name="Tice H."/>
            <person name="Bruce D."/>
            <person name="Goodwin L."/>
            <person name="Pitluck S."/>
            <person name="Chertkov O."/>
            <person name="Brettin T."/>
            <person name="Detter J.C."/>
            <person name="Han C."/>
            <person name="Larimer F."/>
            <person name="Land M."/>
            <person name="Hauser L."/>
            <person name="Kyrpides N."/>
            <person name="Mikhailova N."/>
            <person name="Spring S."/>
            <person name="Beller H."/>
        </authorList>
    </citation>
    <scope>NUCLEOTIDE SEQUENCE [LARGE SCALE GENOMIC DNA]</scope>
    <source>
        <strain evidence="4">DSM 9187 / TA4</strain>
    </source>
</reference>
<dbReference type="eggNOG" id="COG3187">
    <property type="taxonomic scope" value="Bacteria"/>
</dbReference>
<sequence length="140" mass="15240">MKAYTWSPVAALFSSFLLIACSATQSQENDLQSGEWRVISMNGKNVDSDAVATLTFSSNGRLAGEAFCNNYMAGYQLVDQKLTISRIASTKMACSPELMILEMNFHGILSDVTSYKILPDGNLLIQGAGDKKLIAHPVDR</sequence>
<organism evidence="3 4">
    <name type="scientific">Tolumonas auensis (strain DSM 9187 / NBRC 110442 / TA 4)</name>
    <dbReference type="NCBI Taxonomy" id="595494"/>
    <lineage>
        <taxon>Bacteria</taxon>
        <taxon>Pseudomonadati</taxon>
        <taxon>Pseudomonadota</taxon>
        <taxon>Gammaproteobacteria</taxon>
        <taxon>Aeromonadales</taxon>
        <taxon>Aeromonadaceae</taxon>
        <taxon>Tolumonas</taxon>
    </lineage>
</organism>
<feature type="signal peptide" evidence="1">
    <location>
        <begin position="1"/>
        <end position="20"/>
    </location>
</feature>
<name>C4LEB5_TOLAT</name>
<dbReference type="AlphaFoldDB" id="C4LEB5"/>
<dbReference type="Gene3D" id="2.40.128.270">
    <property type="match status" value="1"/>
</dbReference>
<keyword evidence="4" id="KW-1185">Reference proteome</keyword>
<dbReference type="PANTHER" id="PTHR35535:SF1">
    <property type="entry name" value="HEAT SHOCK PROTEIN HSLJ"/>
    <property type="match status" value="1"/>
</dbReference>
<dbReference type="Proteomes" id="UP000009073">
    <property type="component" value="Chromosome"/>
</dbReference>
<dbReference type="Pfam" id="PF03724">
    <property type="entry name" value="META"/>
    <property type="match status" value="1"/>
</dbReference>
<dbReference type="STRING" id="595494.Tola_1319"/>
<gene>
    <name evidence="3" type="ordered locus">Tola_1319</name>
</gene>
<evidence type="ECO:0000256" key="1">
    <source>
        <dbReference type="SAM" id="SignalP"/>
    </source>
</evidence>
<dbReference type="EMBL" id="CP001616">
    <property type="protein sequence ID" value="ACQ92936.1"/>
    <property type="molecule type" value="Genomic_DNA"/>
</dbReference>